<dbReference type="AlphaFoldDB" id="A0A8W8NJ42"/>
<feature type="region of interest" description="Disordered" evidence="1">
    <location>
        <begin position="48"/>
        <end position="94"/>
    </location>
</feature>
<sequence length="219" mass="24232">MKGEMDRYRVPEIIPLTSHHPTRMENNAQHIVENGSVNSYIRDTGMDANENQHFDQNGKTSTDAEMEKTSLKSLSTRPTSTESNNAPHRFRNGSGNSYRGLFTGLDANKDCQFGTISSSADEDMESSSFMPHNTHSKRTENNASSIVGNGSCNNKSIDTGLDAKKNYHCDFETVELNDAAKLSLESLKKEDKGPLSYDLESVEPLSKPEEMPTPIVSTH</sequence>
<name>A0A8W8NJ42_MAGGI</name>
<evidence type="ECO:0000313" key="3">
    <source>
        <dbReference type="Proteomes" id="UP000005408"/>
    </source>
</evidence>
<evidence type="ECO:0000313" key="2">
    <source>
        <dbReference type="EnsemblMetazoa" id="G6004.1:cds"/>
    </source>
</evidence>
<feature type="compositionally biased region" description="Polar residues" evidence="1">
    <location>
        <begin position="49"/>
        <end position="63"/>
    </location>
</feature>
<accession>A0A8W8NJ42</accession>
<feature type="compositionally biased region" description="Polar residues" evidence="1">
    <location>
        <begin position="71"/>
        <end position="86"/>
    </location>
</feature>
<keyword evidence="3" id="KW-1185">Reference proteome</keyword>
<proteinExistence type="predicted"/>
<dbReference type="Proteomes" id="UP000005408">
    <property type="component" value="Unassembled WGS sequence"/>
</dbReference>
<protein>
    <submittedName>
        <fullName evidence="2">Uncharacterized protein</fullName>
    </submittedName>
</protein>
<dbReference type="EnsemblMetazoa" id="G6004.1">
    <property type="protein sequence ID" value="G6004.1:cds"/>
    <property type="gene ID" value="G6004"/>
</dbReference>
<feature type="region of interest" description="Disordered" evidence="1">
    <location>
        <begin position="122"/>
        <end position="150"/>
    </location>
</feature>
<evidence type="ECO:0000256" key="1">
    <source>
        <dbReference type="SAM" id="MobiDB-lite"/>
    </source>
</evidence>
<feature type="compositionally biased region" description="Polar residues" evidence="1">
    <location>
        <begin position="141"/>
        <end position="150"/>
    </location>
</feature>
<feature type="region of interest" description="Disordered" evidence="1">
    <location>
        <begin position="190"/>
        <end position="219"/>
    </location>
</feature>
<organism evidence="2 3">
    <name type="scientific">Magallana gigas</name>
    <name type="common">Pacific oyster</name>
    <name type="synonym">Crassostrea gigas</name>
    <dbReference type="NCBI Taxonomy" id="29159"/>
    <lineage>
        <taxon>Eukaryota</taxon>
        <taxon>Metazoa</taxon>
        <taxon>Spiralia</taxon>
        <taxon>Lophotrochozoa</taxon>
        <taxon>Mollusca</taxon>
        <taxon>Bivalvia</taxon>
        <taxon>Autobranchia</taxon>
        <taxon>Pteriomorphia</taxon>
        <taxon>Ostreida</taxon>
        <taxon>Ostreoidea</taxon>
        <taxon>Ostreidae</taxon>
        <taxon>Magallana</taxon>
    </lineage>
</organism>
<reference evidence="2" key="1">
    <citation type="submission" date="2022-08" db="UniProtKB">
        <authorList>
            <consortium name="EnsemblMetazoa"/>
        </authorList>
    </citation>
    <scope>IDENTIFICATION</scope>
    <source>
        <strain evidence="2">05x7-T-G4-1.051#20</strain>
    </source>
</reference>